<evidence type="ECO:0000313" key="6">
    <source>
        <dbReference type="Proteomes" id="UP000682403"/>
    </source>
</evidence>
<dbReference type="InterPro" id="IPR036895">
    <property type="entry name" value="Uracil-DNA_glycosylase-like_sf"/>
</dbReference>
<dbReference type="CDD" id="cd10028">
    <property type="entry name" value="UDG-F2_TDG_MUG"/>
    <property type="match status" value="1"/>
</dbReference>
<protein>
    <submittedName>
        <fullName evidence="5">Mismatch-specific DNA-glycosylase</fullName>
    </submittedName>
</protein>
<dbReference type="PANTHER" id="PTHR12159:SF9">
    <property type="entry name" value="G_T MISMATCH-SPECIFIC THYMINE DNA GLYCOSYLASE"/>
    <property type="match status" value="1"/>
</dbReference>
<evidence type="ECO:0000256" key="2">
    <source>
        <dbReference type="ARBA" id="ARBA00022801"/>
    </source>
</evidence>
<dbReference type="Pfam" id="PF03167">
    <property type="entry name" value="UDG"/>
    <property type="match status" value="1"/>
</dbReference>
<name>A0ABS5LEU4_9BACI</name>
<accession>A0ABS5LEU4</accession>
<dbReference type="Proteomes" id="UP000682403">
    <property type="component" value="Unassembled WGS sequence"/>
</dbReference>
<dbReference type="PANTHER" id="PTHR12159">
    <property type="entry name" value="G/T AND G/U MISMATCH-SPECIFIC DNA GLYCOSYLASE"/>
    <property type="match status" value="1"/>
</dbReference>
<feature type="domain" description="Uracil-DNA glycosylase-like" evidence="4">
    <location>
        <begin position="9"/>
        <end position="153"/>
    </location>
</feature>
<keyword evidence="3" id="KW-0234">DNA repair</keyword>
<dbReference type="InterPro" id="IPR015637">
    <property type="entry name" value="MUG/TDG"/>
</dbReference>
<sequence length="170" mass="19585">MDRPMDLLDCGLTILFTGFNPSIQSGLTGHHYANRTNRFWKILFEAGLTDRIYQPEEDHTLLKKGFGFTNIVHRPTKNAMEITKQEYAEGRLELMEKIKTYQPGIVCFVGKGVYLQYRRAKKAPWGFQKDPLISGVKEFAAPSSSGLVRMKTEEIVSIYKVMNEYIKKRD</sequence>
<organism evidence="5 6">
    <name type="scientific">Metabacillus flavus</name>
    <dbReference type="NCBI Taxonomy" id="2823519"/>
    <lineage>
        <taxon>Bacteria</taxon>
        <taxon>Bacillati</taxon>
        <taxon>Bacillota</taxon>
        <taxon>Bacilli</taxon>
        <taxon>Bacillales</taxon>
        <taxon>Bacillaceae</taxon>
        <taxon>Metabacillus</taxon>
    </lineage>
</organism>
<dbReference type="SUPFAM" id="SSF52141">
    <property type="entry name" value="Uracil-DNA glycosylase-like"/>
    <property type="match status" value="1"/>
</dbReference>
<dbReference type="RefSeq" id="WP_211558503.1">
    <property type="nucleotide sequence ID" value="NZ_JAGVRK010000001.1"/>
</dbReference>
<evidence type="ECO:0000256" key="3">
    <source>
        <dbReference type="ARBA" id="ARBA00023204"/>
    </source>
</evidence>
<evidence type="ECO:0000259" key="4">
    <source>
        <dbReference type="Pfam" id="PF03167"/>
    </source>
</evidence>
<comment type="caution">
    <text evidence="5">The sequence shown here is derived from an EMBL/GenBank/DDBJ whole genome shotgun (WGS) entry which is preliminary data.</text>
</comment>
<evidence type="ECO:0000256" key="1">
    <source>
        <dbReference type="ARBA" id="ARBA00022763"/>
    </source>
</evidence>
<keyword evidence="1" id="KW-0227">DNA damage</keyword>
<dbReference type="Gene3D" id="3.40.470.10">
    <property type="entry name" value="Uracil-DNA glycosylase-like domain"/>
    <property type="match status" value="1"/>
</dbReference>
<proteinExistence type="predicted"/>
<reference evidence="5 6" key="1">
    <citation type="submission" date="2021-04" db="EMBL/GenBank/DDBJ databases">
        <title>Metabacillus sp. strain KIGAM252 whole genome sequence.</title>
        <authorList>
            <person name="Seo M.-J."/>
            <person name="Cho E.-S."/>
            <person name="Hwang C.Y."/>
            <person name="Yoon D.J."/>
        </authorList>
    </citation>
    <scope>NUCLEOTIDE SEQUENCE [LARGE SCALE GENOMIC DNA]</scope>
    <source>
        <strain evidence="5 6">KIGAM252</strain>
    </source>
</reference>
<dbReference type="EMBL" id="JAGVRK010000001">
    <property type="protein sequence ID" value="MBS2969268.1"/>
    <property type="molecule type" value="Genomic_DNA"/>
</dbReference>
<keyword evidence="6" id="KW-1185">Reference proteome</keyword>
<evidence type="ECO:0000313" key="5">
    <source>
        <dbReference type="EMBL" id="MBS2969268.1"/>
    </source>
</evidence>
<dbReference type="InterPro" id="IPR005122">
    <property type="entry name" value="Uracil-DNA_glycosylase-like"/>
</dbReference>
<keyword evidence="2" id="KW-0378">Hydrolase</keyword>
<gene>
    <name evidence="5" type="ORF">J9317_10880</name>
</gene>